<evidence type="ECO:0000256" key="3">
    <source>
        <dbReference type="ARBA" id="ARBA00022833"/>
    </source>
</evidence>
<sequence length="207" mass="23945">MEPIPSPQEILSTKKGKPSCLILDGFKYRIHRTTKCNIRWTCTEEKQSKCKGSVTTNLNHQVLRQVIHSCIPNPVAIDVKRKLAVVQKKEYVKNRRCPFLFFDGTFQSCPRQFIQLYTVHVDLGSTKEKTKVFPVLYALLPDKKQVTYTDLLHQIKIRCPSWKPKLIKLDLNKPQSTVVGRNCLKRKFLVVISILISVYGEKFKTLD</sequence>
<feature type="domain" description="FLYWCH-type" evidence="4">
    <location>
        <begin position="12"/>
        <end position="62"/>
    </location>
</feature>
<evidence type="ECO:0000256" key="1">
    <source>
        <dbReference type="ARBA" id="ARBA00022723"/>
    </source>
</evidence>
<proteinExistence type="predicted"/>
<dbReference type="InterPro" id="IPR007588">
    <property type="entry name" value="Znf_FLYWCH"/>
</dbReference>
<name>A0AAV6U0J2_9ARAC</name>
<dbReference type="AlphaFoldDB" id="A0AAV6U0J2"/>
<dbReference type="Proteomes" id="UP000827092">
    <property type="component" value="Unassembled WGS sequence"/>
</dbReference>
<protein>
    <recommendedName>
        <fullName evidence="4">FLYWCH-type domain-containing protein</fullName>
    </recommendedName>
</protein>
<keyword evidence="2" id="KW-0863">Zinc-finger</keyword>
<dbReference type="EMBL" id="JAFNEN010000748">
    <property type="protein sequence ID" value="KAG8177810.1"/>
    <property type="molecule type" value="Genomic_DNA"/>
</dbReference>
<accession>A0AAV6U0J2</accession>
<reference evidence="5 6" key="1">
    <citation type="journal article" date="2022" name="Nat. Ecol. Evol.">
        <title>A masculinizing supergene underlies an exaggerated male reproductive morph in a spider.</title>
        <authorList>
            <person name="Hendrickx F."/>
            <person name="De Corte Z."/>
            <person name="Sonet G."/>
            <person name="Van Belleghem S.M."/>
            <person name="Kostlbacher S."/>
            <person name="Vangestel C."/>
        </authorList>
    </citation>
    <scope>NUCLEOTIDE SEQUENCE [LARGE SCALE GENOMIC DNA]</scope>
    <source>
        <strain evidence="5">W744_W776</strain>
    </source>
</reference>
<organism evidence="5 6">
    <name type="scientific">Oedothorax gibbosus</name>
    <dbReference type="NCBI Taxonomy" id="931172"/>
    <lineage>
        <taxon>Eukaryota</taxon>
        <taxon>Metazoa</taxon>
        <taxon>Ecdysozoa</taxon>
        <taxon>Arthropoda</taxon>
        <taxon>Chelicerata</taxon>
        <taxon>Arachnida</taxon>
        <taxon>Araneae</taxon>
        <taxon>Araneomorphae</taxon>
        <taxon>Entelegynae</taxon>
        <taxon>Araneoidea</taxon>
        <taxon>Linyphiidae</taxon>
        <taxon>Erigoninae</taxon>
        <taxon>Oedothorax</taxon>
    </lineage>
</organism>
<gene>
    <name evidence="5" type="ORF">JTE90_021143</name>
</gene>
<dbReference type="GO" id="GO:0008270">
    <property type="term" value="F:zinc ion binding"/>
    <property type="evidence" value="ECO:0007669"/>
    <property type="project" value="UniProtKB-KW"/>
</dbReference>
<dbReference type="Pfam" id="PF04500">
    <property type="entry name" value="FLYWCH"/>
    <property type="match status" value="1"/>
</dbReference>
<evidence type="ECO:0000259" key="4">
    <source>
        <dbReference type="Pfam" id="PF04500"/>
    </source>
</evidence>
<keyword evidence="3" id="KW-0862">Zinc</keyword>
<keyword evidence="6" id="KW-1185">Reference proteome</keyword>
<keyword evidence="1" id="KW-0479">Metal-binding</keyword>
<evidence type="ECO:0000313" key="6">
    <source>
        <dbReference type="Proteomes" id="UP000827092"/>
    </source>
</evidence>
<comment type="caution">
    <text evidence="5">The sequence shown here is derived from an EMBL/GenBank/DDBJ whole genome shotgun (WGS) entry which is preliminary data.</text>
</comment>
<dbReference type="Gene3D" id="2.20.25.240">
    <property type="match status" value="1"/>
</dbReference>
<evidence type="ECO:0000313" key="5">
    <source>
        <dbReference type="EMBL" id="KAG8177810.1"/>
    </source>
</evidence>
<evidence type="ECO:0000256" key="2">
    <source>
        <dbReference type="ARBA" id="ARBA00022771"/>
    </source>
</evidence>